<dbReference type="Proteomes" id="UP000593579">
    <property type="component" value="Unassembled WGS sequence"/>
</dbReference>
<name>A0A7J9CB60_GOSGO</name>
<dbReference type="EMBL" id="JABEZY010000009">
    <property type="protein sequence ID" value="MBA0745646.1"/>
    <property type="molecule type" value="Genomic_DNA"/>
</dbReference>
<reference evidence="1 2" key="1">
    <citation type="journal article" date="2019" name="Genome Biol. Evol.">
        <title>Insights into the evolution of the New World diploid cottons (Gossypium, subgenus Houzingenia) based on genome sequencing.</title>
        <authorList>
            <person name="Grover C.E."/>
            <person name="Arick M.A. 2nd"/>
            <person name="Thrash A."/>
            <person name="Conover J.L."/>
            <person name="Sanders W.S."/>
            <person name="Peterson D.G."/>
            <person name="Frelichowski J.E."/>
            <person name="Scheffler J.A."/>
            <person name="Scheffler B.E."/>
            <person name="Wendel J.F."/>
        </authorList>
    </citation>
    <scope>NUCLEOTIDE SEQUENCE [LARGE SCALE GENOMIC DNA]</scope>
    <source>
        <strain evidence="1">5</strain>
        <tissue evidence="1">Leaf</tissue>
    </source>
</reference>
<accession>A0A7J9CB60</accession>
<evidence type="ECO:0000313" key="2">
    <source>
        <dbReference type="Proteomes" id="UP000593579"/>
    </source>
</evidence>
<protein>
    <submittedName>
        <fullName evidence="1">Uncharacterized protein</fullName>
    </submittedName>
</protein>
<proteinExistence type="predicted"/>
<comment type="caution">
    <text evidence="1">The sequence shown here is derived from an EMBL/GenBank/DDBJ whole genome shotgun (WGS) entry which is preliminary data.</text>
</comment>
<organism evidence="1 2">
    <name type="scientific">Gossypium gossypioides</name>
    <name type="common">Mexican cotton</name>
    <name type="synonym">Selera gossypioides</name>
    <dbReference type="NCBI Taxonomy" id="34282"/>
    <lineage>
        <taxon>Eukaryota</taxon>
        <taxon>Viridiplantae</taxon>
        <taxon>Streptophyta</taxon>
        <taxon>Embryophyta</taxon>
        <taxon>Tracheophyta</taxon>
        <taxon>Spermatophyta</taxon>
        <taxon>Magnoliopsida</taxon>
        <taxon>eudicotyledons</taxon>
        <taxon>Gunneridae</taxon>
        <taxon>Pentapetalae</taxon>
        <taxon>rosids</taxon>
        <taxon>malvids</taxon>
        <taxon>Malvales</taxon>
        <taxon>Malvaceae</taxon>
        <taxon>Malvoideae</taxon>
        <taxon>Gossypium</taxon>
    </lineage>
</organism>
<dbReference type="OrthoDB" id="976364at2759"/>
<feature type="non-terminal residue" evidence="1">
    <location>
        <position position="1"/>
    </location>
</feature>
<dbReference type="AlphaFoldDB" id="A0A7J9CB60"/>
<sequence length="98" mass="11224">TRGTVGSLLEKEIQYFTKFELEGRGNFAFWTSHGQIVERDCRSGHSRPSFRLEMEEVAADSDQRPSLYNAITAPIGLLLFVTFTASQYRLLQLQELDH</sequence>
<keyword evidence="2" id="KW-1185">Reference proteome</keyword>
<gene>
    <name evidence="1" type="ORF">Gogos_008217</name>
</gene>
<evidence type="ECO:0000313" key="1">
    <source>
        <dbReference type="EMBL" id="MBA0745646.1"/>
    </source>
</evidence>